<dbReference type="OrthoDB" id="4586166at2759"/>
<dbReference type="EMBL" id="CH408032">
    <property type="protein sequence ID" value="EAQ87327.1"/>
    <property type="molecule type" value="Genomic_DNA"/>
</dbReference>
<gene>
    <name evidence="1" type="ORF">CHGG_03946</name>
</gene>
<organism evidence="1 2">
    <name type="scientific">Chaetomium globosum (strain ATCC 6205 / CBS 148.51 / DSM 1962 / NBRC 6347 / NRRL 1970)</name>
    <name type="common">Soil fungus</name>
    <dbReference type="NCBI Taxonomy" id="306901"/>
    <lineage>
        <taxon>Eukaryota</taxon>
        <taxon>Fungi</taxon>
        <taxon>Dikarya</taxon>
        <taxon>Ascomycota</taxon>
        <taxon>Pezizomycotina</taxon>
        <taxon>Sordariomycetes</taxon>
        <taxon>Sordariomycetidae</taxon>
        <taxon>Sordariales</taxon>
        <taxon>Chaetomiaceae</taxon>
        <taxon>Chaetomium</taxon>
    </lineage>
</organism>
<dbReference type="VEuPathDB" id="FungiDB:CHGG_03946"/>
<reference evidence="2" key="1">
    <citation type="journal article" date="2015" name="Genome Announc.">
        <title>Draft genome sequence of the cellulolytic fungus Chaetomium globosum.</title>
        <authorList>
            <person name="Cuomo C.A."/>
            <person name="Untereiner W.A."/>
            <person name="Ma L.-J."/>
            <person name="Grabherr M."/>
            <person name="Birren B.W."/>
        </authorList>
    </citation>
    <scope>NUCLEOTIDE SEQUENCE [LARGE SCALE GENOMIC DNA]</scope>
    <source>
        <strain evidence="2">ATCC 6205 / CBS 148.51 / DSM 1962 / NBRC 6347 / NRRL 1970</strain>
    </source>
</reference>
<keyword evidence="2" id="KW-1185">Reference proteome</keyword>
<dbReference type="HOGENOM" id="CLU_669026_0_0_1"/>
<dbReference type="GeneID" id="4392805"/>
<dbReference type="RefSeq" id="XP_001223160.1">
    <property type="nucleotide sequence ID" value="XM_001223159.1"/>
</dbReference>
<evidence type="ECO:0000313" key="1">
    <source>
        <dbReference type="EMBL" id="EAQ87327.1"/>
    </source>
</evidence>
<dbReference type="Proteomes" id="UP000001056">
    <property type="component" value="Unassembled WGS sequence"/>
</dbReference>
<evidence type="ECO:0000313" key="2">
    <source>
        <dbReference type="Proteomes" id="UP000001056"/>
    </source>
</evidence>
<sequence>MEQADKGAPKGGAQATEQILTFIGAVLLLYGDQLTLQFQSTIRGFRDYLLLAFGPVGVGLATLNTIRIAGPKWLKLSVGRYRPLVCSVVCPIVHEAVANQGVMNSRSREEPAVIEKELLPSTSAGVCEAWTGRNISRIKGSLPLGNITTLIVTEKGRILDLQRRLYLHTTPHHTGFHWKLQSNDDSEHRPGDFKFMVNGSSNLSWSLKKPSSPWLGFESRSILAVVGALVQSGAWVFISKLAAVDTQDGRNGVICYFVGAGLTFIALEPGALVDDAGESMDQSTCFRIHLTYPPEPVENNAVPTPTPAGGVNTVEYYGIRAMDTTLADQCLQELSLLFVEAIATRIQAVGGCPTKLSAERHGARAWEHTLLKDLAEQIKNNQINPDIEDTLALVVPVFMRHNILPKEGLEE</sequence>
<proteinExistence type="predicted"/>
<name>Q2H2Q0_CHAGB</name>
<dbReference type="InParanoid" id="Q2H2Q0"/>
<protein>
    <submittedName>
        <fullName evidence="1">Uncharacterized protein</fullName>
    </submittedName>
</protein>
<accession>Q2H2Q0</accession>
<dbReference type="AlphaFoldDB" id="Q2H2Q0"/>